<dbReference type="CTD" id="9801173"/>
<name>A0A6A5G5Z7_CAERE</name>
<organism evidence="2 3">
    <name type="scientific">Caenorhabditis remanei</name>
    <name type="common">Caenorhabditis vulgaris</name>
    <dbReference type="NCBI Taxonomy" id="31234"/>
    <lineage>
        <taxon>Eukaryota</taxon>
        <taxon>Metazoa</taxon>
        <taxon>Ecdysozoa</taxon>
        <taxon>Nematoda</taxon>
        <taxon>Chromadorea</taxon>
        <taxon>Rhabditida</taxon>
        <taxon>Rhabditina</taxon>
        <taxon>Rhabditomorpha</taxon>
        <taxon>Rhabditoidea</taxon>
        <taxon>Rhabditidae</taxon>
        <taxon>Peloderinae</taxon>
        <taxon>Caenorhabditis</taxon>
    </lineage>
</organism>
<feature type="transmembrane region" description="Helical" evidence="1">
    <location>
        <begin position="100"/>
        <end position="124"/>
    </location>
</feature>
<feature type="transmembrane region" description="Helical" evidence="1">
    <location>
        <begin position="68"/>
        <end position="88"/>
    </location>
</feature>
<dbReference type="Proteomes" id="UP000483820">
    <property type="component" value="Chromosome V"/>
</dbReference>
<dbReference type="KEGG" id="crq:GCK72_016699"/>
<proteinExistence type="predicted"/>
<sequence length="137" mass="16124">MVIVQSHLTLTIERLISIKAPEFHKNPKFRIVIYTKKTCRSMYKADVKFYDLARKHELYKSYEITKSLVTALIANAIQQMLTFLFVGLQYQGLLFPKTDYYKTLFILHMLWNSNFSIFAWVLLLSHRSSRLKILAAS</sequence>
<reference evidence="2 3" key="1">
    <citation type="submission" date="2019-12" db="EMBL/GenBank/DDBJ databases">
        <title>Chromosome-level assembly of the Caenorhabditis remanei genome.</title>
        <authorList>
            <person name="Teterina A.A."/>
            <person name="Willis J.H."/>
            <person name="Phillips P.C."/>
        </authorList>
    </citation>
    <scope>NUCLEOTIDE SEQUENCE [LARGE SCALE GENOMIC DNA]</scope>
    <source>
        <strain evidence="2 3">PX506</strain>
        <tissue evidence="2">Whole organism</tissue>
    </source>
</reference>
<dbReference type="GeneID" id="9801173"/>
<protein>
    <submittedName>
        <fullName evidence="2">Uncharacterized protein</fullName>
    </submittedName>
</protein>
<dbReference type="RefSeq" id="XP_053580551.1">
    <property type="nucleotide sequence ID" value="XM_053731638.1"/>
</dbReference>
<keyword evidence="1" id="KW-0472">Membrane</keyword>
<gene>
    <name evidence="2" type="ORF">GCK72_016699</name>
</gene>
<evidence type="ECO:0000313" key="2">
    <source>
        <dbReference type="EMBL" id="KAF1750152.1"/>
    </source>
</evidence>
<dbReference type="AlphaFoldDB" id="A0A6A5G5Z7"/>
<evidence type="ECO:0000313" key="3">
    <source>
        <dbReference type="Proteomes" id="UP000483820"/>
    </source>
</evidence>
<dbReference type="EMBL" id="WUAV01000005">
    <property type="protein sequence ID" value="KAF1750152.1"/>
    <property type="molecule type" value="Genomic_DNA"/>
</dbReference>
<accession>A0A6A5G5Z7</accession>
<keyword evidence="1" id="KW-1133">Transmembrane helix</keyword>
<comment type="caution">
    <text evidence="2">The sequence shown here is derived from an EMBL/GenBank/DDBJ whole genome shotgun (WGS) entry which is preliminary data.</text>
</comment>
<evidence type="ECO:0000256" key="1">
    <source>
        <dbReference type="SAM" id="Phobius"/>
    </source>
</evidence>
<keyword evidence="1" id="KW-0812">Transmembrane</keyword>